<dbReference type="AlphaFoldDB" id="A0A3P8V6E3"/>
<feature type="compositionally biased region" description="Polar residues" evidence="1">
    <location>
        <begin position="136"/>
        <end position="145"/>
    </location>
</feature>
<dbReference type="InterPro" id="IPR051986">
    <property type="entry name" value="Innate_Immune_Apopt_Reg"/>
</dbReference>
<dbReference type="STRING" id="244447.ENSCSEP00000007965"/>
<dbReference type="OMA" id="HGASCRE"/>
<evidence type="ECO:0000313" key="3">
    <source>
        <dbReference type="Proteomes" id="UP000265120"/>
    </source>
</evidence>
<dbReference type="Gene3D" id="3.30.40.10">
    <property type="entry name" value="Zinc/RING finger domain, C3HC4 (zinc finger)"/>
    <property type="match status" value="2"/>
</dbReference>
<dbReference type="InterPro" id="IPR013083">
    <property type="entry name" value="Znf_RING/FYVE/PHD"/>
</dbReference>
<dbReference type="KEGG" id="csem:103377832"/>
<organism evidence="2 3">
    <name type="scientific">Cynoglossus semilaevis</name>
    <name type="common">Tongue sole</name>
    <dbReference type="NCBI Taxonomy" id="244447"/>
    <lineage>
        <taxon>Eukaryota</taxon>
        <taxon>Metazoa</taxon>
        <taxon>Chordata</taxon>
        <taxon>Craniata</taxon>
        <taxon>Vertebrata</taxon>
        <taxon>Euteleostomi</taxon>
        <taxon>Actinopterygii</taxon>
        <taxon>Neopterygii</taxon>
        <taxon>Teleostei</taxon>
        <taxon>Neoteleostei</taxon>
        <taxon>Acanthomorphata</taxon>
        <taxon>Carangaria</taxon>
        <taxon>Pleuronectiformes</taxon>
        <taxon>Pleuronectoidei</taxon>
        <taxon>Cynoglossidae</taxon>
        <taxon>Cynoglossinae</taxon>
        <taxon>Cynoglossus</taxon>
    </lineage>
</organism>
<evidence type="ECO:0000313" key="2">
    <source>
        <dbReference type="Ensembl" id="ENSCSEP00000007965.1"/>
    </source>
</evidence>
<dbReference type="Ensembl" id="ENSCSET00000008051.1">
    <property type="protein sequence ID" value="ENSCSEP00000007965.1"/>
    <property type="gene ID" value="ENSCSEG00000005114.1"/>
</dbReference>
<proteinExistence type="predicted"/>
<dbReference type="Proteomes" id="UP000265120">
    <property type="component" value="Chromosome 4"/>
</dbReference>
<feature type="region of interest" description="Disordered" evidence="1">
    <location>
        <begin position="136"/>
        <end position="219"/>
    </location>
</feature>
<name>A0A3P8V6E3_CYNSE</name>
<accession>A0A3P8V6E3</accession>
<dbReference type="PANTHER" id="PTHR16295:SF17">
    <property type="entry name" value="XIAP-ASSOCIATED FACTOR 1"/>
    <property type="match status" value="1"/>
</dbReference>
<keyword evidence="3" id="KW-1185">Reference proteome</keyword>
<dbReference type="RefSeq" id="XP_008307017.2">
    <property type="nucleotide sequence ID" value="XM_008308795.3"/>
</dbReference>
<sequence length="284" mass="32297">MDNNQETTRTCTQCHKEIALINFSLHETHCSRFLCLCPDCNEAVPRDQLSEHRKEQHSKVRCCKCHQKMEQCQLQDHETDECIERLQICEYCDLEMPWKELKQHCLACGSRTELCKDCNTYVKLSDRVTHLSTCSGADSYSSPADAQSAAVKEGEGTETGIKPPVTQPARKEKHENQLQHGPSSGLGANQKAESKKEVGNQDIPGQQSPNSFREVRQAASLTDRTFTDHWRDGGDPDHIFPCPHCHLALPFNILRRHEAKCKIYNFLNRREKKEHAAAQSVSQQ</sequence>
<dbReference type="GO" id="GO:0005739">
    <property type="term" value="C:mitochondrion"/>
    <property type="evidence" value="ECO:0007669"/>
    <property type="project" value="TreeGrafter"/>
</dbReference>
<dbReference type="GeneID" id="103377832"/>
<dbReference type="PANTHER" id="PTHR16295">
    <property type="entry name" value="TRAF-TYPE ZINC FINGER PROTEIN-RELATED"/>
    <property type="match status" value="1"/>
</dbReference>
<evidence type="ECO:0000256" key="1">
    <source>
        <dbReference type="SAM" id="MobiDB-lite"/>
    </source>
</evidence>
<dbReference type="GeneTree" id="ENSGT00530000063869"/>
<dbReference type="OrthoDB" id="193703at2759"/>
<protein>
    <submittedName>
        <fullName evidence="2">TRAF-type zinc finger domain-containing protein 1-like</fullName>
    </submittedName>
</protein>
<reference evidence="2" key="2">
    <citation type="submission" date="2025-05" db="UniProtKB">
        <authorList>
            <consortium name="Ensembl"/>
        </authorList>
    </citation>
    <scope>IDENTIFICATION</scope>
</reference>
<dbReference type="Ensembl" id="ENSCSET00000008040.1">
    <property type="protein sequence ID" value="ENSCSEP00000007954.1"/>
    <property type="gene ID" value="ENSCSEG00000005114.1"/>
</dbReference>
<dbReference type="Ensembl" id="ENSCSET00000008045.1">
    <property type="protein sequence ID" value="ENSCSEP00000007959.1"/>
    <property type="gene ID" value="ENSCSEG00000005114.1"/>
</dbReference>
<reference evidence="2 3" key="1">
    <citation type="journal article" date="2014" name="Nat. Genet.">
        <title>Whole-genome sequence of a flatfish provides insights into ZW sex chromosome evolution and adaptation to a benthic lifestyle.</title>
        <authorList>
            <person name="Chen S."/>
            <person name="Zhang G."/>
            <person name="Shao C."/>
            <person name="Huang Q."/>
            <person name="Liu G."/>
            <person name="Zhang P."/>
            <person name="Song W."/>
            <person name="An N."/>
            <person name="Chalopin D."/>
            <person name="Volff J.N."/>
            <person name="Hong Y."/>
            <person name="Li Q."/>
            <person name="Sha Z."/>
            <person name="Zhou H."/>
            <person name="Xie M."/>
            <person name="Yu Q."/>
            <person name="Liu Y."/>
            <person name="Xiang H."/>
            <person name="Wang N."/>
            <person name="Wu K."/>
            <person name="Yang C."/>
            <person name="Zhou Q."/>
            <person name="Liao X."/>
            <person name="Yang L."/>
            <person name="Hu Q."/>
            <person name="Zhang J."/>
            <person name="Meng L."/>
            <person name="Jin L."/>
            <person name="Tian Y."/>
            <person name="Lian J."/>
            <person name="Yang J."/>
            <person name="Miao G."/>
            <person name="Liu S."/>
            <person name="Liang Z."/>
            <person name="Yan F."/>
            <person name="Li Y."/>
            <person name="Sun B."/>
            <person name="Zhang H."/>
            <person name="Zhang J."/>
            <person name="Zhu Y."/>
            <person name="Du M."/>
            <person name="Zhao Y."/>
            <person name="Schartl M."/>
            <person name="Tang Q."/>
            <person name="Wang J."/>
        </authorList>
    </citation>
    <scope>NUCLEOTIDE SEQUENCE</scope>
</reference>